<dbReference type="AlphaFoldDB" id="A0A2S5D3E1"/>
<dbReference type="Pfam" id="PF00725">
    <property type="entry name" value="3HCDH"/>
    <property type="match status" value="1"/>
</dbReference>
<evidence type="ECO:0000256" key="2">
    <source>
        <dbReference type="ARBA" id="ARBA00009463"/>
    </source>
</evidence>
<dbReference type="SUPFAM" id="SSF51735">
    <property type="entry name" value="NAD(P)-binding Rossmann-fold domains"/>
    <property type="match status" value="1"/>
</dbReference>
<sequence length="277" mass="30901">MKIGVIGAGVMGKGVAQRFAQYGHNVVLYDISSNVLETAREEIKKNLKIASMFNKTIDAEKIVANIDITSGYEGFADMDFIIENVDENIKTKETVYRNLEKVCKQKCIYLVNTSCIPITLIGSYTDRAEKVIGVHFMNPVPMKNFAEVIQGWKTSEETIQHVRELLNNVGMEIEVIKDSAGFVSNRLSHLFMNEAAALVYEGVATAEQIDNIFKNAFGHKMGPLETADLIGVDTVLDSLKVLYTHYEDPKFRACPLLKQMVYAGSTGRKSGKGFYTY</sequence>
<dbReference type="InterPro" id="IPR013328">
    <property type="entry name" value="6PGD_dom2"/>
</dbReference>
<dbReference type="EMBL" id="PGLV01000001">
    <property type="protein sequence ID" value="POZ57508.1"/>
    <property type="molecule type" value="Genomic_DNA"/>
</dbReference>
<evidence type="ECO:0000313" key="9">
    <source>
        <dbReference type="Proteomes" id="UP000237319"/>
    </source>
</evidence>
<comment type="pathway">
    <text evidence="1">Lipid metabolism; butanoate metabolism.</text>
</comment>
<dbReference type="Gene3D" id="3.40.50.720">
    <property type="entry name" value="NAD(P)-binding Rossmann-like Domain"/>
    <property type="match status" value="1"/>
</dbReference>
<feature type="binding site" evidence="5">
    <location>
        <position position="114"/>
    </location>
    <ligand>
        <name>NAD(+)</name>
        <dbReference type="ChEBI" id="CHEBI:57540"/>
    </ligand>
</feature>
<dbReference type="InterPro" id="IPR036291">
    <property type="entry name" value="NAD(P)-bd_dom_sf"/>
</dbReference>
<keyword evidence="9" id="KW-1185">Reference proteome</keyword>
<dbReference type="InterPro" id="IPR008927">
    <property type="entry name" value="6-PGluconate_DH-like_C_sf"/>
</dbReference>
<dbReference type="InterPro" id="IPR022694">
    <property type="entry name" value="3-OHacyl-CoA_DH"/>
</dbReference>
<protein>
    <submittedName>
        <fullName evidence="8">Putative 3-hydroxybutyryl-CoA dehydrogenase</fullName>
        <ecNumber evidence="8">1.1.1.157</ecNumber>
    </submittedName>
</protein>
<feature type="binding site" evidence="5">
    <location>
        <position position="92"/>
    </location>
    <ligand>
        <name>NAD(+)</name>
        <dbReference type="ChEBI" id="CHEBI:57540"/>
    </ligand>
</feature>
<feature type="binding site" evidence="5">
    <location>
        <position position="87"/>
    </location>
    <ligand>
        <name>NAD(+)</name>
        <dbReference type="ChEBI" id="CHEBI:57540"/>
    </ligand>
</feature>
<feature type="domain" description="3-hydroxyacyl-CoA dehydrogenase NAD binding" evidence="7">
    <location>
        <begin position="2"/>
        <end position="178"/>
    </location>
</feature>
<feature type="binding site" evidence="5">
    <location>
        <position position="30"/>
    </location>
    <ligand>
        <name>NAD(+)</name>
        <dbReference type="ChEBI" id="CHEBI:57540"/>
    </ligand>
</feature>
<keyword evidence="5" id="KW-0520">NAD</keyword>
<gene>
    <name evidence="8" type="primary">mmgB_1</name>
    <name evidence="8" type="ORF">LYSIN_02292</name>
</gene>
<dbReference type="GO" id="GO:0008691">
    <property type="term" value="F:3-hydroxybutyryl-CoA dehydrogenase activity"/>
    <property type="evidence" value="ECO:0007669"/>
    <property type="project" value="UniProtKB-EC"/>
</dbReference>
<dbReference type="RefSeq" id="WP_219818997.1">
    <property type="nucleotide sequence ID" value="NZ_PGLV01000001.1"/>
</dbReference>
<dbReference type="PANTHER" id="PTHR48075">
    <property type="entry name" value="3-HYDROXYACYL-COA DEHYDROGENASE FAMILY PROTEIN"/>
    <property type="match status" value="1"/>
</dbReference>
<dbReference type="SUPFAM" id="SSF48179">
    <property type="entry name" value="6-phosphogluconate dehydrogenase C-terminal domain-like"/>
    <property type="match status" value="1"/>
</dbReference>
<evidence type="ECO:0000256" key="4">
    <source>
        <dbReference type="PIRSR" id="PIRSR000105-1"/>
    </source>
</evidence>
<dbReference type="EC" id="1.1.1.157" evidence="8"/>
<dbReference type="PANTHER" id="PTHR48075:SF5">
    <property type="entry name" value="3-HYDROXYBUTYRYL-COA DEHYDROGENASE"/>
    <property type="match status" value="1"/>
</dbReference>
<dbReference type="PIRSF" id="PIRSF000105">
    <property type="entry name" value="HCDH"/>
    <property type="match status" value="1"/>
</dbReference>
<name>A0A2S5D3E1_LYSSH</name>
<evidence type="ECO:0000259" key="6">
    <source>
        <dbReference type="Pfam" id="PF00725"/>
    </source>
</evidence>
<evidence type="ECO:0000256" key="1">
    <source>
        <dbReference type="ARBA" id="ARBA00005086"/>
    </source>
</evidence>
<evidence type="ECO:0000256" key="3">
    <source>
        <dbReference type="ARBA" id="ARBA00023002"/>
    </source>
</evidence>
<feature type="domain" description="3-hydroxyacyl-CoA dehydrogenase C-terminal" evidence="6">
    <location>
        <begin position="181"/>
        <end position="277"/>
    </location>
</feature>
<feature type="binding site" evidence="5">
    <location>
        <position position="269"/>
    </location>
    <ligand>
        <name>NAD(+)</name>
        <dbReference type="ChEBI" id="CHEBI:57540"/>
    </ligand>
</feature>
<feature type="binding site" evidence="5">
    <location>
        <position position="138"/>
    </location>
    <ligand>
        <name>NAD(+)</name>
        <dbReference type="ChEBI" id="CHEBI:57540"/>
    </ligand>
</feature>
<evidence type="ECO:0000259" key="7">
    <source>
        <dbReference type="Pfam" id="PF02737"/>
    </source>
</evidence>
<evidence type="ECO:0000313" key="8">
    <source>
        <dbReference type="EMBL" id="POZ57508.1"/>
    </source>
</evidence>
<dbReference type="InterPro" id="IPR006108">
    <property type="entry name" value="3HC_DH_C"/>
</dbReference>
<accession>A0A2S5D3E1</accession>
<comment type="similarity">
    <text evidence="2">Belongs to the 3-hydroxyacyl-CoA dehydrogenase family.</text>
</comment>
<keyword evidence="3 8" id="KW-0560">Oxidoreductase</keyword>
<dbReference type="Pfam" id="PF02737">
    <property type="entry name" value="3HCDH_N"/>
    <property type="match status" value="1"/>
</dbReference>
<feature type="site" description="Important for catalytic activity" evidence="4">
    <location>
        <position position="135"/>
    </location>
</feature>
<proteinExistence type="inferred from homology"/>
<evidence type="ECO:0000256" key="5">
    <source>
        <dbReference type="PIRSR" id="PIRSR000105-2"/>
    </source>
</evidence>
<dbReference type="GO" id="GO:0070403">
    <property type="term" value="F:NAD+ binding"/>
    <property type="evidence" value="ECO:0007669"/>
    <property type="project" value="InterPro"/>
</dbReference>
<feature type="binding site" evidence="5">
    <location>
        <begin position="7"/>
        <end position="12"/>
    </location>
    <ligand>
        <name>NAD(+)</name>
        <dbReference type="ChEBI" id="CHEBI:57540"/>
    </ligand>
</feature>
<dbReference type="InterPro" id="IPR006176">
    <property type="entry name" value="3-OHacyl-CoA_DH_NAD-bd"/>
</dbReference>
<reference evidence="8 9" key="1">
    <citation type="submission" date="2017-11" db="EMBL/GenBank/DDBJ databases">
        <title>Genome sequence of Lysinibacillus sphaericus, a lignin-degrading bacteria isolated from municipal solid waste soil.</title>
        <authorList>
            <person name="Persinoti G.F."/>
            <person name="Paixao D.A."/>
            <person name="Bugg T.D."/>
            <person name="Squina F.M."/>
        </authorList>
    </citation>
    <scope>NUCLEOTIDE SEQUENCE [LARGE SCALE GENOMIC DNA]</scope>
    <source>
        <strain evidence="8 9">A1</strain>
    </source>
</reference>
<comment type="caution">
    <text evidence="8">The sequence shown here is derived from an EMBL/GenBank/DDBJ whole genome shotgun (WGS) entry which is preliminary data.</text>
</comment>
<dbReference type="Proteomes" id="UP000237319">
    <property type="component" value="Unassembled WGS sequence"/>
</dbReference>
<dbReference type="GO" id="GO:0006635">
    <property type="term" value="P:fatty acid beta-oxidation"/>
    <property type="evidence" value="ECO:0007669"/>
    <property type="project" value="TreeGrafter"/>
</dbReference>
<organism evidence="8 9">
    <name type="scientific">Lysinibacillus sphaericus</name>
    <name type="common">Bacillus sphaericus</name>
    <dbReference type="NCBI Taxonomy" id="1421"/>
    <lineage>
        <taxon>Bacteria</taxon>
        <taxon>Bacillati</taxon>
        <taxon>Bacillota</taxon>
        <taxon>Bacilli</taxon>
        <taxon>Bacillales</taxon>
        <taxon>Bacillaceae</taxon>
        <taxon>Lysinibacillus</taxon>
    </lineage>
</organism>
<dbReference type="Gene3D" id="1.10.1040.10">
    <property type="entry name" value="N-(1-d-carboxylethyl)-l-norvaline Dehydrogenase, domain 2"/>
    <property type="match status" value="1"/>
</dbReference>